<evidence type="ECO:0000313" key="2">
    <source>
        <dbReference type="EMBL" id="SBT56848.1"/>
    </source>
</evidence>
<reference evidence="3 4" key="1">
    <citation type="submission" date="2016-05" db="EMBL/GenBank/DDBJ databases">
        <authorList>
            <person name="Naeem Raeece"/>
        </authorList>
    </citation>
    <scope>NUCLEOTIDE SEQUENCE [LARGE SCALE GENOMIC DNA]</scope>
</reference>
<evidence type="ECO:0000313" key="4">
    <source>
        <dbReference type="Proteomes" id="UP000078555"/>
    </source>
</evidence>
<sequence length="101" mass="11690">MHTNTFCLVKCKGEFLPRGKKARAVYASSSMRYENDMRTSTYTCGVRDYLCAEEDRRITVTLKLCSIVHHEVDINIDNDVQKIASSVIRFIFFLKCIVNFL</sequence>
<accession>A0A1A9AKY1</accession>
<reference evidence="2" key="2">
    <citation type="submission" date="2016-05" db="EMBL/GenBank/DDBJ databases">
        <authorList>
            <person name="Lavstsen T."/>
            <person name="Jespersen J.S."/>
        </authorList>
    </citation>
    <scope>NUCLEOTIDE SEQUENCE [LARGE SCALE GENOMIC DNA]</scope>
</reference>
<dbReference type="Proteomes" id="UP000078550">
    <property type="component" value="Unassembled WGS sequence"/>
</dbReference>
<protein>
    <submittedName>
        <fullName evidence="2">Uncharacterized protein</fullName>
    </submittedName>
</protein>
<dbReference type="AlphaFoldDB" id="A0A1A9AKY1"/>
<proteinExistence type="predicted"/>
<keyword evidence="4" id="KW-1185">Reference proteome</keyword>
<dbReference type="EMBL" id="FLRD01000040">
    <property type="protein sequence ID" value="SBT32553.1"/>
    <property type="molecule type" value="Genomic_DNA"/>
</dbReference>
<evidence type="ECO:0000313" key="3">
    <source>
        <dbReference type="Proteomes" id="UP000078550"/>
    </source>
</evidence>
<dbReference type="Proteomes" id="UP000078555">
    <property type="component" value="Unassembled WGS sequence"/>
</dbReference>
<organism evidence="2 3">
    <name type="scientific">Plasmodium ovale wallikeri</name>
    <dbReference type="NCBI Taxonomy" id="864142"/>
    <lineage>
        <taxon>Eukaryota</taxon>
        <taxon>Sar</taxon>
        <taxon>Alveolata</taxon>
        <taxon>Apicomplexa</taxon>
        <taxon>Aconoidasida</taxon>
        <taxon>Haemosporida</taxon>
        <taxon>Plasmodiidae</taxon>
        <taxon>Plasmodium</taxon>
        <taxon>Plasmodium (Plasmodium)</taxon>
    </lineage>
</organism>
<name>A0A1A9AKY1_PLAOA</name>
<gene>
    <name evidence="1" type="ORF">POVWA1_012650</name>
    <name evidence="2" type="ORF">POVWA2_075640</name>
</gene>
<evidence type="ECO:0000313" key="1">
    <source>
        <dbReference type="EMBL" id="SBT32553.1"/>
    </source>
</evidence>
<dbReference type="EMBL" id="FLRE01001594">
    <property type="protein sequence ID" value="SBT56848.1"/>
    <property type="molecule type" value="Genomic_DNA"/>
</dbReference>